<dbReference type="InterPro" id="IPR007184">
    <property type="entry name" value="Mannoside_phosphorylase"/>
</dbReference>
<dbReference type="InterPro" id="IPR023296">
    <property type="entry name" value="Glyco_hydro_beta-prop_sf"/>
</dbReference>
<gene>
    <name evidence="4" type="ORF">KDK_60640</name>
</gene>
<dbReference type="AlphaFoldDB" id="A0A402AT42"/>
<sequence>MADIAKRFANNPLLHPRDVRPSIDGLVVECLLNPGAFRFQDKTYLLLRVAERPEQNSDTVSALVLDPAAPKGLRILSCKKGDPELEYESDPRSFTYRGDTYLTTLSHLRLASSTDGVHFQVEEEPTLLGEGPLETFGIEDARVTQVGDVYYLTFTSVSADGYGVGMISTRDWRHFERHGMIIPPNNKDCTPFSERINGKYYALHRPSMAPGGLGGNYIWLAESPDMVHWGNHQCIVRTRPGKWDSARIGCGAAPTRTSEGWLEIYHGADEHNRYCLGALLLDLNDPSKILARSEEPIMEPLTEYETNGFFGSVIFTNGIVENGDEITVYYGASDLVVCGATLSISEILSTLK</sequence>
<evidence type="ECO:0000313" key="4">
    <source>
        <dbReference type="EMBL" id="GCE22264.1"/>
    </source>
</evidence>
<dbReference type="Proteomes" id="UP000287188">
    <property type="component" value="Unassembled WGS sequence"/>
</dbReference>
<organism evidence="4 5">
    <name type="scientific">Dictyobacter kobayashii</name>
    <dbReference type="NCBI Taxonomy" id="2014872"/>
    <lineage>
        <taxon>Bacteria</taxon>
        <taxon>Bacillati</taxon>
        <taxon>Chloroflexota</taxon>
        <taxon>Ktedonobacteria</taxon>
        <taxon>Ktedonobacterales</taxon>
        <taxon>Dictyobacteraceae</taxon>
        <taxon>Dictyobacter</taxon>
    </lineage>
</organism>
<dbReference type="PANTHER" id="PTHR34106:SF5">
    <property type="entry name" value="GLYCOSIDASE"/>
    <property type="match status" value="1"/>
</dbReference>
<reference evidence="5" key="1">
    <citation type="submission" date="2018-12" db="EMBL/GenBank/DDBJ databases">
        <title>Tengunoibacter tsumagoiensis gen. nov., sp. nov., Dictyobacter kobayashii sp. nov., D. alpinus sp. nov., and D. joshuensis sp. nov. and description of Dictyobacteraceae fam. nov. within the order Ktedonobacterales isolated from Tengu-no-mugimeshi.</title>
        <authorList>
            <person name="Wang C.M."/>
            <person name="Zheng Y."/>
            <person name="Sakai Y."/>
            <person name="Toyoda A."/>
            <person name="Minakuchi Y."/>
            <person name="Abe K."/>
            <person name="Yokota A."/>
            <person name="Yabe S."/>
        </authorList>
    </citation>
    <scope>NUCLEOTIDE SEQUENCE [LARGE SCALE GENOMIC DNA]</scope>
    <source>
        <strain evidence="5">Uno11</strain>
    </source>
</reference>
<evidence type="ECO:0000256" key="1">
    <source>
        <dbReference type="ARBA" id="ARBA00022676"/>
    </source>
</evidence>
<dbReference type="GO" id="GO:0016757">
    <property type="term" value="F:glycosyltransferase activity"/>
    <property type="evidence" value="ECO:0007669"/>
    <property type="project" value="UniProtKB-KW"/>
</dbReference>
<name>A0A402AT42_9CHLR</name>
<evidence type="ECO:0000313" key="5">
    <source>
        <dbReference type="Proteomes" id="UP000287188"/>
    </source>
</evidence>
<dbReference type="OrthoDB" id="9759709at2"/>
<dbReference type="Gene3D" id="2.115.10.20">
    <property type="entry name" value="Glycosyl hydrolase domain, family 43"/>
    <property type="match status" value="1"/>
</dbReference>
<dbReference type="PIRSF" id="PIRSF016202">
    <property type="entry name" value="PH1107"/>
    <property type="match status" value="1"/>
</dbReference>
<dbReference type="Pfam" id="PF04041">
    <property type="entry name" value="Glyco_hydro_130"/>
    <property type="match status" value="1"/>
</dbReference>
<accession>A0A402AT42</accession>
<comment type="similarity">
    <text evidence="3">Belongs to the glycosyl hydrolase 130 family.</text>
</comment>
<keyword evidence="1" id="KW-0328">Glycosyltransferase</keyword>
<keyword evidence="2" id="KW-0808">Transferase</keyword>
<protein>
    <submittedName>
        <fullName evidence="4">Glycosidase</fullName>
    </submittedName>
</protein>
<keyword evidence="4" id="KW-0326">Glycosidase</keyword>
<dbReference type="GO" id="GO:0016798">
    <property type="term" value="F:hydrolase activity, acting on glycosyl bonds"/>
    <property type="evidence" value="ECO:0007669"/>
    <property type="project" value="UniProtKB-KW"/>
</dbReference>
<evidence type="ECO:0000256" key="3">
    <source>
        <dbReference type="ARBA" id="ARBA00024356"/>
    </source>
</evidence>
<dbReference type="PANTHER" id="PTHR34106">
    <property type="entry name" value="GLYCOSIDASE"/>
    <property type="match status" value="1"/>
</dbReference>
<dbReference type="SUPFAM" id="SSF75005">
    <property type="entry name" value="Arabinanase/levansucrase/invertase"/>
    <property type="match status" value="1"/>
</dbReference>
<evidence type="ECO:0000256" key="2">
    <source>
        <dbReference type="ARBA" id="ARBA00022679"/>
    </source>
</evidence>
<comment type="caution">
    <text evidence="4">The sequence shown here is derived from an EMBL/GenBank/DDBJ whole genome shotgun (WGS) entry which is preliminary data.</text>
</comment>
<proteinExistence type="inferred from homology"/>
<dbReference type="CDD" id="cd18612">
    <property type="entry name" value="GH130_Lin0857-like"/>
    <property type="match status" value="1"/>
</dbReference>
<dbReference type="RefSeq" id="WP_126554909.1">
    <property type="nucleotide sequence ID" value="NZ_BIFS01000002.1"/>
</dbReference>
<dbReference type="EMBL" id="BIFS01000002">
    <property type="protein sequence ID" value="GCE22264.1"/>
    <property type="molecule type" value="Genomic_DNA"/>
</dbReference>
<keyword evidence="4" id="KW-0378">Hydrolase</keyword>
<keyword evidence="5" id="KW-1185">Reference proteome</keyword>